<gene>
    <name evidence="1" type="ORF">LSINAPIS_LOCUS141</name>
</gene>
<dbReference type="Proteomes" id="UP000324832">
    <property type="component" value="Unassembled WGS sequence"/>
</dbReference>
<accession>A0A5E4PM95</accession>
<evidence type="ECO:0000313" key="1">
    <source>
        <dbReference type="EMBL" id="VVC86292.1"/>
    </source>
</evidence>
<dbReference type="EMBL" id="FZQP02000002">
    <property type="protein sequence ID" value="VVC86292.1"/>
    <property type="molecule type" value="Genomic_DNA"/>
</dbReference>
<sequence>MSVSSAKAVKCTSCNIVISEVLAFIRNTHDVVDSESLKKICASAFAQGEIDEAKELLFIYTKSNKKQVSRRKNKKHKDLEDMITVFKTIDPEQIPMFVAYDLHKLPVCFDQIDVDVTKLDELDEKSKPINSNNYVNTKRGGYIEKECSVVDVTPDVACASVQREPTNDHLPTEQLIHSNPEVTNEIPPFTVPGVGLLYLPRLLSELISGAPPNNI</sequence>
<organism evidence="1 2">
    <name type="scientific">Leptidea sinapis</name>
    <dbReference type="NCBI Taxonomy" id="189913"/>
    <lineage>
        <taxon>Eukaryota</taxon>
        <taxon>Metazoa</taxon>
        <taxon>Ecdysozoa</taxon>
        <taxon>Arthropoda</taxon>
        <taxon>Hexapoda</taxon>
        <taxon>Insecta</taxon>
        <taxon>Pterygota</taxon>
        <taxon>Neoptera</taxon>
        <taxon>Endopterygota</taxon>
        <taxon>Lepidoptera</taxon>
        <taxon>Glossata</taxon>
        <taxon>Ditrysia</taxon>
        <taxon>Papilionoidea</taxon>
        <taxon>Pieridae</taxon>
        <taxon>Dismorphiinae</taxon>
        <taxon>Leptidea</taxon>
    </lineage>
</organism>
<protein>
    <submittedName>
        <fullName evidence="1">Uncharacterized protein</fullName>
    </submittedName>
</protein>
<proteinExistence type="predicted"/>
<evidence type="ECO:0000313" key="2">
    <source>
        <dbReference type="Proteomes" id="UP000324832"/>
    </source>
</evidence>
<reference evidence="1 2" key="1">
    <citation type="submission" date="2017-07" db="EMBL/GenBank/DDBJ databases">
        <authorList>
            <person name="Talla V."/>
            <person name="Backstrom N."/>
        </authorList>
    </citation>
    <scope>NUCLEOTIDE SEQUENCE [LARGE SCALE GENOMIC DNA]</scope>
</reference>
<dbReference type="AlphaFoldDB" id="A0A5E4PM95"/>
<keyword evidence="2" id="KW-1185">Reference proteome</keyword>
<name>A0A5E4PM95_9NEOP</name>